<evidence type="ECO:0000313" key="3">
    <source>
        <dbReference type="EMBL" id="KAK8884566.1"/>
    </source>
</evidence>
<sequence>METFGGIQPLNSTQSPIFVTTRPNAVPYIKTPQRLIKSMKTLQTESTKKPLSLFYPKQYKLTEEEKSQIYEEYVQINREIALLECELIPLREKCMNLRQQILSFQNLYFDSNNNNIDLFQPPNFTSAFIEIQNERDQLTQELDEMLEYYSNQSIQKMKTEIEQGIHFCELLSNSNAIFKQQSDQIHSDIENYRQSQFYQSIQNQRQKIIDLTQDLEDAKHRHRALKAEHFRLTDPVLQKEEKNVNEADSVIKLQRKLKALNYRQISLSDQYIQLREKQMKEIKTMTSVIQKEDSLKEIPFLQNQNASLNEGRSHSSYFVLNDKEAPSKKPETKESYVIKPTSSTPHIPGIDEINQEKENENYNSILIQSFTKSNET</sequence>
<keyword evidence="4" id="KW-1185">Reference proteome</keyword>
<comment type="caution">
    <text evidence="3">The sequence shown here is derived from an EMBL/GenBank/DDBJ whole genome shotgun (WGS) entry which is preliminary data.</text>
</comment>
<organism evidence="3 4">
    <name type="scientific">Tritrichomonas musculus</name>
    <dbReference type="NCBI Taxonomy" id="1915356"/>
    <lineage>
        <taxon>Eukaryota</taxon>
        <taxon>Metamonada</taxon>
        <taxon>Parabasalia</taxon>
        <taxon>Tritrichomonadida</taxon>
        <taxon>Tritrichomonadidae</taxon>
        <taxon>Tritrichomonas</taxon>
    </lineage>
</organism>
<feature type="region of interest" description="Disordered" evidence="2">
    <location>
        <begin position="323"/>
        <end position="350"/>
    </location>
</feature>
<reference evidence="3 4" key="1">
    <citation type="submission" date="2024-04" db="EMBL/GenBank/DDBJ databases">
        <title>Tritrichomonas musculus Genome.</title>
        <authorList>
            <person name="Alves-Ferreira E."/>
            <person name="Grigg M."/>
            <person name="Lorenzi H."/>
            <person name="Galac M."/>
        </authorList>
    </citation>
    <scope>NUCLEOTIDE SEQUENCE [LARGE SCALE GENOMIC DNA]</scope>
    <source>
        <strain evidence="3 4">EAF2021</strain>
    </source>
</reference>
<dbReference type="EMBL" id="JAPFFF010000008">
    <property type="protein sequence ID" value="KAK8884566.1"/>
    <property type="molecule type" value="Genomic_DNA"/>
</dbReference>
<protein>
    <submittedName>
        <fullName evidence="3">Uncharacterized protein</fullName>
    </submittedName>
</protein>
<name>A0ABR2K0R4_9EUKA</name>
<feature type="coiled-coil region" evidence="1">
    <location>
        <begin position="201"/>
        <end position="228"/>
    </location>
</feature>
<evidence type="ECO:0000256" key="1">
    <source>
        <dbReference type="SAM" id="Coils"/>
    </source>
</evidence>
<accession>A0ABR2K0R4</accession>
<gene>
    <name evidence="3" type="ORF">M9Y10_043680</name>
</gene>
<evidence type="ECO:0000313" key="4">
    <source>
        <dbReference type="Proteomes" id="UP001470230"/>
    </source>
</evidence>
<proteinExistence type="predicted"/>
<feature type="compositionally biased region" description="Basic and acidic residues" evidence="2">
    <location>
        <begin position="323"/>
        <end position="336"/>
    </location>
</feature>
<keyword evidence="1" id="KW-0175">Coiled coil</keyword>
<dbReference type="Proteomes" id="UP001470230">
    <property type="component" value="Unassembled WGS sequence"/>
</dbReference>
<evidence type="ECO:0000256" key="2">
    <source>
        <dbReference type="SAM" id="MobiDB-lite"/>
    </source>
</evidence>